<gene>
    <name evidence="1" type="ORF">KUCAC02_003396</name>
</gene>
<dbReference type="Proteomes" id="UP001057452">
    <property type="component" value="Chromosome 14"/>
</dbReference>
<organism evidence="1 2">
    <name type="scientific">Chaenocephalus aceratus</name>
    <name type="common">Blackfin icefish</name>
    <name type="synonym">Chaenichthys aceratus</name>
    <dbReference type="NCBI Taxonomy" id="36190"/>
    <lineage>
        <taxon>Eukaryota</taxon>
        <taxon>Metazoa</taxon>
        <taxon>Chordata</taxon>
        <taxon>Craniata</taxon>
        <taxon>Vertebrata</taxon>
        <taxon>Euteleostomi</taxon>
        <taxon>Actinopterygii</taxon>
        <taxon>Neopterygii</taxon>
        <taxon>Teleostei</taxon>
        <taxon>Neoteleostei</taxon>
        <taxon>Acanthomorphata</taxon>
        <taxon>Eupercaria</taxon>
        <taxon>Perciformes</taxon>
        <taxon>Notothenioidei</taxon>
        <taxon>Channichthyidae</taxon>
        <taxon>Chaenocephalus</taxon>
    </lineage>
</organism>
<protein>
    <submittedName>
        <fullName evidence="1">Uncharacterized protein</fullName>
    </submittedName>
</protein>
<name>A0ACB9WKV7_CHAAC</name>
<reference evidence="1" key="1">
    <citation type="submission" date="2022-05" db="EMBL/GenBank/DDBJ databases">
        <title>Chromosome-level genome of Chaenocephalus aceratus.</title>
        <authorList>
            <person name="Park H."/>
        </authorList>
    </citation>
    <scope>NUCLEOTIDE SEQUENCE</scope>
    <source>
        <strain evidence="1">KU_202001</strain>
    </source>
</reference>
<feature type="non-terminal residue" evidence="1">
    <location>
        <position position="81"/>
    </location>
</feature>
<evidence type="ECO:0000313" key="1">
    <source>
        <dbReference type="EMBL" id="KAI4814191.1"/>
    </source>
</evidence>
<dbReference type="EMBL" id="CM043798">
    <property type="protein sequence ID" value="KAI4814191.1"/>
    <property type="molecule type" value="Genomic_DNA"/>
</dbReference>
<evidence type="ECO:0000313" key="2">
    <source>
        <dbReference type="Proteomes" id="UP001057452"/>
    </source>
</evidence>
<sequence length="81" mass="9043">KQSTGKMVFPPSRGILLHLLLGLGAADRLPVTAAIHPPNTYTPDKDQGREEGTERRLEVEEVFTGYLIEMEKNNTQLQHTS</sequence>
<accession>A0ACB9WKV7</accession>
<keyword evidence="2" id="KW-1185">Reference proteome</keyword>
<comment type="caution">
    <text evidence="1">The sequence shown here is derived from an EMBL/GenBank/DDBJ whole genome shotgun (WGS) entry which is preliminary data.</text>
</comment>
<proteinExistence type="predicted"/>
<feature type="non-terminal residue" evidence="1">
    <location>
        <position position="1"/>
    </location>
</feature>